<sequence>MSRQLISRNADLKALEEGGYEVAVKNGHLVISNVPYVNANCEVKLGTLVSVLQMNGGETMTPSDHKAYFVGEHPCDPDGKTLESIRHSSRRQTLGKDITVDHMFSAKPKEGYRDYEHKMATYVEMIASSARKIDPTADARTYVVANSDEPDPVFNYQDTASTRAGIGGLSEKLAMNKVAIVGLGGTGSYVLDLLAKTPIRELHLIDGDDFLQHNAFRSPGAPSIETLRGRNKKVDYFSALYAPMRKGIVPYPVYLDASNADLLDEMDFVFVCVDSGIAKRPAVERLEEQGIPFIDVGMGIEMGDDALVGVLRVTLSTAERREPLRRRVGMGEAEIDEAYATNIQVADLNALNATLAVLRWKKLVGFYADFEGEHSSNYTIDGNMINNMDRLDDDKEN</sequence>
<dbReference type="InterPro" id="IPR000594">
    <property type="entry name" value="ThiF_NAD_FAD-bd"/>
</dbReference>
<evidence type="ECO:0000259" key="2">
    <source>
        <dbReference type="Pfam" id="PF20590"/>
    </source>
</evidence>
<dbReference type="InterPro" id="IPR046741">
    <property type="entry name" value="DUF6791"/>
</dbReference>
<dbReference type="Proteomes" id="UP000219050">
    <property type="component" value="Plasmid pDY25-B"/>
</dbReference>
<dbReference type="CDD" id="cd01483">
    <property type="entry name" value="E1_enzyme_family"/>
    <property type="match status" value="1"/>
</dbReference>
<reference evidence="3 4" key="1">
    <citation type="submission" date="2017-05" db="EMBL/GenBank/DDBJ databases">
        <title>Comparative genomic and metabolic analysis of manganese-oxidizing mechanisms in Celeribater manganoxidans DY25T: its adaption to the environment of polymetallic nodule.</title>
        <authorList>
            <person name="Wang X."/>
        </authorList>
    </citation>
    <scope>NUCLEOTIDE SEQUENCE [LARGE SCALE GENOMIC DNA]</scope>
    <source>
        <strain evidence="3 4">DY25</strain>
        <plasmid evidence="4">pdy25-b</plasmid>
    </source>
</reference>
<dbReference type="RefSeq" id="WP_097374444.1">
    <property type="nucleotide sequence ID" value="NZ_CP021406.1"/>
</dbReference>
<dbReference type="SUPFAM" id="SSF69572">
    <property type="entry name" value="Activating enzymes of the ubiquitin-like proteins"/>
    <property type="match status" value="1"/>
</dbReference>
<evidence type="ECO:0000313" key="4">
    <source>
        <dbReference type="Proteomes" id="UP000219050"/>
    </source>
</evidence>
<dbReference type="GO" id="GO:0008641">
    <property type="term" value="F:ubiquitin-like modifier activating enzyme activity"/>
    <property type="evidence" value="ECO:0007669"/>
    <property type="project" value="InterPro"/>
</dbReference>
<evidence type="ECO:0000313" key="3">
    <source>
        <dbReference type="EMBL" id="ATI43737.1"/>
    </source>
</evidence>
<dbReference type="NCBIfam" id="NF004804">
    <property type="entry name" value="PRK06153.1-3"/>
    <property type="match status" value="1"/>
</dbReference>
<feature type="domain" description="DUF6791" evidence="2">
    <location>
        <begin position="10"/>
        <end position="159"/>
    </location>
</feature>
<dbReference type="AlphaFoldDB" id="A0A291M4H3"/>
<keyword evidence="3" id="KW-0614">Plasmid</keyword>
<dbReference type="Pfam" id="PF20590">
    <property type="entry name" value="DUF6791"/>
    <property type="match status" value="1"/>
</dbReference>
<dbReference type="InterPro" id="IPR035985">
    <property type="entry name" value="Ubiquitin-activating_enz"/>
</dbReference>
<dbReference type="KEGG" id="cmag:CBW24_16460"/>
<dbReference type="EMBL" id="CP021406">
    <property type="protein sequence ID" value="ATI43737.1"/>
    <property type="molecule type" value="Genomic_DNA"/>
</dbReference>
<proteinExistence type="predicted"/>
<geneLocation type="plasmid" evidence="4">
    <name>pdy25-b</name>
</geneLocation>
<dbReference type="Gene3D" id="3.40.50.720">
    <property type="entry name" value="NAD(P)-binding Rossmann-like Domain"/>
    <property type="match status" value="1"/>
</dbReference>
<accession>A0A291M4H3</accession>
<protein>
    <submittedName>
        <fullName evidence="3">Uncharacterized protein</fullName>
    </submittedName>
</protein>
<feature type="domain" description="THIF-type NAD/FAD binding fold" evidence="1">
    <location>
        <begin position="170"/>
        <end position="297"/>
    </location>
</feature>
<dbReference type="Pfam" id="PF00899">
    <property type="entry name" value="ThiF"/>
    <property type="match status" value="1"/>
</dbReference>
<evidence type="ECO:0000259" key="1">
    <source>
        <dbReference type="Pfam" id="PF00899"/>
    </source>
</evidence>
<gene>
    <name evidence="3" type="ORF">CBW24_16460</name>
</gene>
<dbReference type="OrthoDB" id="8773615at2"/>
<organism evidence="3 4">
    <name type="scientific">Pacificitalea manganoxidans</name>
    <dbReference type="NCBI Taxonomy" id="1411902"/>
    <lineage>
        <taxon>Bacteria</taxon>
        <taxon>Pseudomonadati</taxon>
        <taxon>Pseudomonadota</taxon>
        <taxon>Alphaproteobacteria</taxon>
        <taxon>Rhodobacterales</taxon>
        <taxon>Paracoccaceae</taxon>
        <taxon>Pacificitalea</taxon>
    </lineage>
</organism>
<name>A0A291M4H3_9RHOB</name>
<keyword evidence="4" id="KW-1185">Reference proteome</keyword>
<dbReference type="NCBIfam" id="NF004805">
    <property type="entry name" value="PRK06153.1-4"/>
    <property type="match status" value="1"/>
</dbReference>